<dbReference type="Proteomes" id="UP000663829">
    <property type="component" value="Unassembled WGS sequence"/>
</dbReference>
<keyword evidence="3" id="KW-1185">Reference proteome</keyword>
<dbReference type="EMBL" id="CAJNOQ010018812">
    <property type="protein sequence ID" value="CAF1436886.1"/>
    <property type="molecule type" value="Genomic_DNA"/>
</dbReference>
<protein>
    <submittedName>
        <fullName evidence="1">Uncharacterized protein</fullName>
    </submittedName>
</protein>
<proteinExistence type="predicted"/>
<name>A0A815NIA8_9BILA</name>
<dbReference type="Proteomes" id="UP000681722">
    <property type="component" value="Unassembled WGS sequence"/>
</dbReference>
<accession>A0A815NIA8</accession>
<sequence length="50" mass="5600">MSSRKRNNTASKTETVLNIDLTNKNTDLKPFPHPFYEGEYGAGCDPKTLV</sequence>
<reference evidence="1" key="1">
    <citation type="submission" date="2021-02" db="EMBL/GenBank/DDBJ databases">
        <authorList>
            <person name="Nowell W R."/>
        </authorList>
    </citation>
    <scope>NUCLEOTIDE SEQUENCE</scope>
</reference>
<comment type="caution">
    <text evidence="1">The sequence shown here is derived from an EMBL/GenBank/DDBJ whole genome shotgun (WGS) entry which is preliminary data.</text>
</comment>
<gene>
    <name evidence="1" type="ORF">GPM918_LOCUS34225</name>
    <name evidence="2" type="ORF">SRO942_LOCUS34923</name>
</gene>
<evidence type="ECO:0000313" key="1">
    <source>
        <dbReference type="EMBL" id="CAF1436886.1"/>
    </source>
</evidence>
<organism evidence="1 3">
    <name type="scientific">Didymodactylos carnosus</name>
    <dbReference type="NCBI Taxonomy" id="1234261"/>
    <lineage>
        <taxon>Eukaryota</taxon>
        <taxon>Metazoa</taxon>
        <taxon>Spiralia</taxon>
        <taxon>Gnathifera</taxon>
        <taxon>Rotifera</taxon>
        <taxon>Eurotatoria</taxon>
        <taxon>Bdelloidea</taxon>
        <taxon>Philodinida</taxon>
        <taxon>Philodinidae</taxon>
        <taxon>Didymodactylos</taxon>
    </lineage>
</organism>
<dbReference type="OrthoDB" id="7774387at2759"/>
<evidence type="ECO:0000313" key="3">
    <source>
        <dbReference type="Proteomes" id="UP000663829"/>
    </source>
</evidence>
<evidence type="ECO:0000313" key="2">
    <source>
        <dbReference type="EMBL" id="CAF4314257.1"/>
    </source>
</evidence>
<feature type="non-terminal residue" evidence="1">
    <location>
        <position position="50"/>
    </location>
</feature>
<dbReference type="EMBL" id="CAJOBC010084254">
    <property type="protein sequence ID" value="CAF4314257.1"/>
    <property type="molecule type" value="Genomic_DNA"/>
</dbReference>
<dbReference type="AlphaFoldDB" id="A0A815NIA8"/>